<dbReference type="InterPro" id="IPR006311">
    <property type="entry name" value="TAT_signal"/>
</dbReference>
<dbReference type="PROSITE" id="PS51318">
    <property type="entry name" value="TAT"/>
    <property type="match status" value="1"/>
</dbReference>
<dbReference type="Pfam" id="PF19051">
    <property type="entry name" value="GFO_IDH_MocA_C2"/>
    <property type="match status" value="1"/>
</dbReference>
<evidence type="ECO:0000259" key="1">
    <source>
        <dbReference type="Pfam" id="PF01408"/>
    </source>
</evidence>
<dbReference type="InterPro" id="IPR043906">
    <property type="entry name" value="Gfo/Idh/MocA_OxRdtase_bact_C"/>
</dbReference>
<accession>A0ABU3L5U6</accession>
<evidence type="ECO:0000313" key="3">
    <source>
        <dbReference type="EMBL" id="MDT7828721.1"/>
    </source>
</evidence>
<protein>
    <submittedName>
        <fullName evidence="3">Gfo/Idh/MocA family oxidoreductase</fullName>
    </submittedName>
</protein>
<dbReference type="EMBL" id="JAVTTP010000001">
    <property type="protein sequence ID" value="MDT7828721.1"/>
    <property type="molecule type" value="Genomic_DNA"/>
</dbReference>
<evidence type="ECO:0000259" key="2">
    <source>
        <dbReference type="Pfam" id="PF19051"/>
    </source>
</evidence>
<dbReference type="Gene3D" id="3.40.50.720">
    <property type="entry name" value="NAD(P)-binding Rossmann-like Domain"/>
    <property type="match status" value="1"/>
</dbReference>
<reference evidence="3 4" key="1">
    <citation type="submission" date="2023-09" db="EMBL/GenBank/DDBJ databases">
        <title>Novel taxa isolated from Blanes Bay.</title>
        <authorList>
            <person name="Rey-Velasco X."/>
            <person name="Lucena T."/>
        </authorList>
    </citation>
    <scope>NUCLEOTIDE SEQUENCE [LARGE SCALE GENOMIC DNA]</scope>
    <source>
        <strain evidence="3 4">S334</strain>
    </source>
</reference>
<dbReference type="InterPro" id="IPR036291">
    <property type="entry name" value="NAD(P)-bd_dom_sf"/>
</dbReference>
<organism evidence="3 4">
    <name type="scientific">Pricia mediterranea</name>
    <dbReference type="NCBI Taxonomy" id="3076079"/>
    <lineage>
        <taxon>Bacteria</taxon>
        <taxon>Pseudomonadati</taxon>
        <taxon>Bacteroidota</taxon>
        <taxon>Flavobacteriia</taxon>
        <taxon>Flavobacteriales</taxon>
        <taxon>Flavobacteriaceae</taxon>
        <taxon>Pricia</taxon>
    </lineage>
</organism>
<sequence>MSKKKMSKETAGRSRRNFVKNSGLAAAGFMIVPRHVLGGPGFVAPSDTLNIAGIGVGGKGRSDLSSFAESPNVNIVALCDVDDRQAAEAREAYPKAKYYHDFREMLDKEKNNIDAVSVSTPDHNHAPAAYKAMEMGKHVYVQKPLTHDIWEARMLTEAAKKFKVVTQMGNQGGSGDGVRKMKEIYEAGLIGDVHTVHCWTNRPIWPQALETPTKKDKIPKGLNWDLWLGTAEQRDYNDAYLPFDWRGWSDFGTGALGDMACHIMDPVYRILPILYPTTVECSVSDAFKGKFETADYPKSFPNSSTIYLKYPRTDGQGSVDVSWMDGGLRPARPDELGDDEAFGNWDGGVLFIGTNGKLLADCYGENPRLLPLTLNEQINVKETIPRVPEGHYLQWVNACMAGYGNAETSSSFDYAGPFTESILIGNLALKSYFEVDPSAENKSFWGGGKQFWGRKRLQWDADNMKITNFEPANKYVKRTYRDGYSVG</sequence>
<dbReference type="Proteomes" id="UP001250656">
    <property type="component" value="Unassembled WGS sequence"/>
</dbReference>
<dbReference type="InterPro" id="IPR050463">
    <property type="entry name" value="Gfo/Idh/MocA_oxidrdct_glycsds"/>
</dbReference>
<dbReference type="Pfam" id="PF01408">
    <property type="entry name" value="GFO_IDH_MocA"/>
    <property type="match status" value="1"/>
</dbReference>
<dbReference type="SUPFAM" id="SSF55347">
    <property type="entry name" value="Glyceraldehyde-3-phosphate dehydrogenase-like, C-terminal domain"/>
    <property type="match status" value="1"/>
</dbReference>
<dbReference type="SUPFAM" id="SSF51735">
    <property type="entry name" value="NAD(P)-binding Rossmann-fold domains"/>
    <property type="match status" value="1"/>
</dbReference>
<evidence type="ECO:0000313" key="4">
    <source>
        <dbReference type="Proteomes" id="UP001250656"/>
    </source>
</evidence>
<comment type="caution">
    <text evidence="3">The sequence shown here is derived from an EMBL/GenBank/DDBJ whole genome shotgun (WGS) entry which is preliminary data.</text>
</comment>
<dbReference type="PANTHER" id="PTHR43818:SF10">
    <property type="entry name" value="NADH-DEPENDENT DEHYDROGENASE-RELATED"/>
    <property type="match status" value="1"/>
</dbReference>
<feature type="domain" description="Gfo/Idh/MocA-like oxidoreductase N-terminal" evidence="1">
    <location>
        <begin position="50"/>
        <end position="169"/>
    </location>
</feature>
<keyword evidence="4" id="KW-1185">Reference proteome</keyword>
<proteinExistence type="predicted"/>
<dbReference type="InterPro" id="IPR000683">
    <property type="entry name" value="Gfo/Idh/MocA-like_OxRdtase_N"/>
</dbReference>
<dbReference type="RefSeq" id="WP_314014197.1">
    <property type="nucleotide sequence ID" value="NZ_JAVTTP010000001.1"/>
</dbReference>
<dbReference type="Gene3D" id="3.30.360.10">
    <property type="entry name" value="Dihydrodipicolinate Reductase, domain 2"/>
    <property type="match status" value="1"/>
</dbReference>
<name>A0ABU3L5U6_9FLAO</name>
<gene>
    <name evidence="3" type="ORF">RQM65_08605</name>
</gene>
<feature type="domain" description="Gfo/Idh/MocA-like oxidoreductase bacterial type C-terminal" evidence="2">
    <location>
        <begin position="178"/>
        <end position="271"/>
    </location>
</feature>
<dbReference type="PANTHER" id="PTHR43818">
    <property type="entry name" value="BCDNA.GH03377"/>
    <property type="match status" value="1"/>
</dbReference>